<reference evidence="3" key="1">
    <citation type="submission" date="2021-01" db="EMBL/GenBank/DDBJ databases">
        <title>Draft genome sequence of Nasalis larvatus strain YZ03.</title>
        <authorList>
            <person name="Suzuki-Hashido N."/>
            <person name="Tsuchida S."/>
            <person name="Hayakawa T."/>
        </authorList>
    </citation>
    <scope>NUCLEOTIDE SEQUENCE [LARGE SCALE GENOMIC DNA]</scope>
    <source>
        <strain evidence="3">YZ03</strain>
    </source>
</reference>
<evidence type="ECO:0000313" key="2">
    <source>
        <dbReference type="EMBL" id="GHW01528.1"/>
    </source>
</evidence>
<evidence type="ECO:0008006" key="4">
    <source>
        <dbReference type="Google" id="ProtNLM"/>
    </source>
</evidence>
<dbReference type="EMBL" id="BOCI01000316">
    <property type="protein sequence ID" value="GHW01528.1"/>
    <property type="molecule type" value="Genomic_DNA"/>
</dbReference>
<sequence>MQDNAGIIDSDTAKMVNQKNAKYQKTSEHPIVIVETLRNAKRTQPDGLSKATKTVYIVINVQKDGTKRAFLYSSSDLHSQFTAQVRANILSHTASKIAADDTVAFNEGVQELFKISVTLVDQSMSFKKDSLDLSSEELNRVIKPADLRIPIMCALIVLIVALIVFLRYIVKRQLQK</sequence>
<keyword evidence="1" id="KW-0812">Transmembrane</keyword>
<protein>
    <recommendedName>
        <fullName evidence="4">TPM domain-containing protein</fullName>
    </recommendedName>
</protein>
<name>A0ABQ3W657_9LACO</name>
<keyword evidence="1" id="KW-1133">Transmembrane helix</keyword>
<proteinExistence type="predicted"/>
<keyword evidence="3" id="KW-1185">Reference proteome</keyword>
<accession>A0ABQ3W657</accession>
<keyword evidence="1" id="KW-0472">Membrane</keyword>
<evidence type="ECO:0000313" key="3">
    <source>
        <dbReference type="Proteomes" id="UP000616547"/>
    </source>
</evidence>
<dbReference type="Proteomes" id="UP000616547">
    <property type="component" value="Unassembled WGS sequence"/>
</dbReference>
<organism evidence="2 3">
    <name type="scientific">Lactobacillus nasalidis</name>
    <dbReference type="NCBI Taxonomy" id="2797258"/>
    <lineage>
        <taxon>Bacteria</taxon>
        <taxon>Bacillati</taxon>
        <taxon>Bacillota</taxon>
        <taxon>Bacilli</taxon>
        <taxon>Lactobacillales</taxon>
        <taxon>Lactobacillaceae</taxon>
        <taxon>Lactobacillus</taxon>
    </lineage>
</organism>
<comment type="caution">
    <text evidence="2">The sequence shown here is derived from an EMBL/GenBank/DDBJ whole genome shotgun (WGS) entry which is preliminary data.</text>
</comment>
<gene>
    <name evidence="2" type="ORF">lacNasYZ03_12150</name>
</gene>
<feature type="transmembrane region" description="Helical" evidence="1">
    <location>
        <begin position="149"/>
        <end position="170"/>
    </location>
</feature>
<evidence type="ECO:0000256" key="1">
    <source>
        <dbReference type="SAM" id="Phobius"/>
    </source>
</evidence>